<dbReference type="InterPro" id="IPR036086">
    <property type="entry name" value="ParB/Sulfiredoxin_sf"/>
</dbReference>
<accession>A0A6B3KPH5</accession>
<name>A0A6B3KPH5_XANEU</name>
<dbReference type="EMBL" id="JAAGYV010000216">
    <property type="protein sequence ID" value="NEK74898.1"/>
    <property type="molecule type" value="Genomic_DNA"/>
</dbReference>
<comment type="caution">
    <text evidence="3">The sequence shown here is derived from an EMBL/GenBank/DDBJ whole genome shotgun (WGS) entry which is preliminary data.</text>
</comment>
<dbReference type="PANTHER" id="PTHR33375:SF7">
    <property type="entry name" value="CHROMOSOME 2-PARTITIONING PROTEIN PARB-RELATED"/>
    <property type="match status" value="1"/>
</dbReference>
<dbReference type="SUPFAM" id="SSF110849">
    <property type="entry name" value="ParB/Sulfiredoxin"/>
    <property type="match status" value="1"/>
</dbReference>
<organism evidence="3">
    <name type="scientific">Xanthomonas euvesicatoria</name>
    <dbReference type="NCBI Taxonomy" id="456327"/>
    <lineage>
        <taxon>Bacteria</taxon>
        <taxon>Pseudomonadati</taxon>
        <taxon>Pseudomonadota</taxon>
        <taxon>Gammaproteobacteria</taxon>
        <taxon>Lysobacterales</taxon>
        <taxon>Lysobacteraceae</taxon>
        <taxon>Xanthomonas</taxon>
    </lineage>
</organism>
<dbReference type="AlphaFoldDB" id="A0A6B3KPH5"/>
<evidence type="ECO:0000259" key="2">
    <source>
        <dbReference type="SMART" id="SM00470"/>
    </source>
</evidence>
<dbReference type="PANTHER" id="PTHR33375">
    <property type="entry name" value="CHROMOSOME-PARTITIONING PROTEIN PARB-RELATED"/>
    <property type="match status" value="1"/>
</dbReference>
<feature type="compositionally biased region" description="Polar residues" evidence="1">
    <location>
        <begin position="408"/>
        <end position="417"/>
    </location>
</feature>
<feature type="region of interest" description="Disordered" evidence="1">
    <location>
        <begin position="403"/>
        <end position="434"/>
    </location>
</feature>
<feature type="compositionally biased region" description="Low complexity" evidence="1">
    <location>
        <begin position="649"/>
        <end position="675"/>
    </location>
</feature>
<dbReference type="InterPro" id="IPR003115">
    <property type="entry name" value="ParB_N"/>
</dbReference>
<feature type="region of interest" description="Disordered" evidence="1">
    <location>
        <begin position="638"/>
        <end position="693"/>
    </location>
</feature>
<evidence type="ECO:0000256" key="1">
    <source>
        <dbReference type="SAM" id="MobiDB-lite"/>
    </source>
</evidence>
<dbReference type="Gene3D" id="3.90.1530.30">
    <property type="match status" value="1"/>
</dbReference>
<dbReference type="Gene3D" id="1.10.10.2830">
    <property type="match status" value="1"/>
</dbReference>
<feature type="domain" description="ParB-like N-terminal" evidence="2">
    <location>
        <begin position="9"/>
        <end position="109"/>
    </location>
</feature>
<proteinExistence type="predicted"/>
<dbReference type="SMART" id="SM00470">
    <property type="entry name" value="ParB"/>
    <property type="match status" value="1"/>
</dbReference>
<gene>
    <name evidence="3" type="ORF">G3W62_19370</name>
</gene>
<dbReference type="SUPFAM" id="SSF109709">
    <property type="entry name" value="KorB DNA-binding domain-like"/>
    <property type="match status" value="1"/>
</dbReference>
<dbReference type="GO" id="GO:0007059">
    <property type="term" value="P:chromosome segregation"/>
    <property type="evidence" value="ECO:0007669"/>
    <property type="project" value="TreeGrafter"/>
</dbReference>
<evidence type="ECO:0000313" key="3">
    <source>
        <dbReference type="EMBL" id="NEK74898.1"/>
    </source>
</evidence>
<dbReference type="Pfam" id="PF02195">
    <property type="entry name" value="ParB_N"/>
    <property type="match status" value="1"/>
</dbReference>
<dbReference type="CDD" id="cd16406">
    <property type="entry name" value="ParB_N_like"/>
    <property type="match status" value="1"/>
</dbReference>
<dbReference type="InterPro" id="IPR050336">
    <property type="entry name" value="Chromosome_partition/occlusion"/>
</dbReference>
<feature type="compositionally biased region" description="Basic and acidic residues" evidence="1">
    <location>
        <begin position="421"/>
        <end position="434"/>
    </location>
</feature>
<dbReference type="RefSeq" id="WP_042841412.1">
    <property type="nucleotide sequence ID" value="NZ_CP157488.1"/>
</dbReference>
<protein>
    <submittedName>
        <fullName evidence="3">ParB N-terminal domain-containing protein</fullName>
    </submittedName>
</protein>
<sequence length="693" mass="74989">MSTIDFMETHVPFNRLTRSPKNVRRTGRDTPEYKAGIEALAASILTQGLLQNLIVHPVAEGVFGVAAGQRRHDAIHLLVKTGKIDPDWAVRVTVVDEDNATAISLAENIQRENMLPADEFDAFQLLTVERWTIDRIADAFGVTPLVVERRLKLAKAAPELIERFRAGELSTDQMIALCATDDHAVQVEVWNCMGSRSYANGPADLRRVVLAKDVQADRDPRVAFIGGITAYEAAGGEVRRDLFTGDGQGAILTNPVLLDQLVATKLEDEAEKLRAEGWGWVEVWTEYDYTAMGRLGVVQPTALTLSDDTQAELYSLETERSALLDEQEAMRRTAENDDSEFTNEQWERDSEIEERIEAITLAISKIEDDHASFAPEVMQAAGAVVIFNRGTLQIERGRVRAADRKQLEQATGSSSAVSGGRETEPAGRKGDSVSDALRRSLLGHRNLAAQVEVAKRPDVAKVLMAVWAVQHILSRVGGGLRGTRAPTDLAITETCYGCGRVMPITDETGTAKAKAFAEECIALAKKLPDAAEKQWDAMAAMSGEELDKIIAYGVALSVSITDDHKGLTGKLLDALNFDMSSHFEATTETYLGRVPKTLIVDALREAGKINGQTDKDALLALKKGALAAEAETRLAGSGWVPKGIRTPKPKAAPVAKKQATPKASAPKAAKTAKAAPKSKSRKAKAESAAALDA</sequence>
<dbReference type="GO" id="GO:0005694">
    <property type="term" value="C:chromosome"/>
    <property type="evidence" value="ECO:0007669"/>
    <property type="project" value="TreeGrafter"/>
</dbReference>
<reference evidence="3" key="1">
    <citation type="submission" date="2019-11" db="EMBL/GenBank/DDBJ databases">
        <title>Genome-resolved metagenomics to study the prevalence of co-infection and intraspecific heterogeneity among plant pathogen metapopulations.</title>
        <authorList>
            <person name="Newberry E."/>
            <person name="Bhandari R."/>
            <person name="Kemble J."/>
            <person name="Sikora E."/>
            <person name="Potnis N."/>
        </authorList>
    </citation>
    <scope>NUCLEOTIDE SEQUENCE</scope>
    <source>
        <strain evidence="3">Xe_Pep_Tuscaloosa_18b</strain>
    </source>
</reference>